<feature type="domain" description="DUF6310" evidence="2">
    <location>
        <begin position="135"/>
        <end position="179"/>
    </location>
</feature>
<evidence type="ECO:0000313" key="3">
    <source>
        <dbReference type="EMBL" id="ATB42906.1"/>
    </source>
</evidence>
<dbReference type="Proteomes" id="UP000217257">
    <property type="component" value="Chromosome"/>
</dbReference>
<gene>
    <name evidence="3" type="ORF">CYFUS_008385</name>
</gene>
<feature type="compositionally biased region" description="Basic and acidic residues" evidence="1">
    <location>
        <begin position="150"/>
        <end position="160"/>
    </location>
</feature>
<protein>
    <recommendedName>
        <fullName evidence="2">DUF6310 domain-containing protein</fullName>
    </recommendedName>
</protein>
<dbReference type="Pfam" id="PF19829">
    <property type="entry name" value="DUF6310"/>
    <property type="match status" value="1"/>
</dbReference>
<evidence type="ECO:0000256" key="1">
    <source>
        <dbReference type="SAM" id="MobiDB-lite"/>
    </source>
</evidence>
<dbReference type="AlphaFoldDB" id="A0A250JIC9"/>
<organism evidence="3 4">
    <name type="scientific">Cystobacter fuscus</name>
    <dbReference type="NCBI Taxonomy" id="43"/>
    <lineage>
        <taxon>Bacteria</taxon>
        <taxon>Pseudomonadati</taxon>
        <taxon>Myxococcota</taxon>
        <taxon>Myxococcia</taxon>
        <taxon>Myxococcales</taxon>
        <taxon>Cystobacterineae</taxon>
        <taxon>Archangiaceae</taxon>
        <taxon>Cystobacter</taxon>
    </lineage>
</organism>
<dbReference type="EMBL" id="CP022098">
    <property type="protein sequence ID" value="ATB42906.1"/>
    <property type="molecule type" value="Genomic_DNA"/>
</dbReference>
<accession>A0A250JIC9</accession>
<dbReference type="KEGG" id="cfus:CYFUS_008385"/>
<evidence type="ECO:0000259" key="2">
    <source>
        <dbReference type="Pfam" id="PF19829"/>
    </source>
</evidence>
<feature type="region of interest" description="Disordered" evidence="1">
    <location>
        <begin position="111"/>
        <end position="180"/>
    </location>
</feature>
<name>A0A250JIC9_9BACT</name>
<evidence type="ECO:0000313" key="4">
    <source>
        <dbReference type="Proteomes" id="UP000217257"/>
    </source>
</evidence>
<proteinExistence type="predicted"/>
<reference evidence="3 4" key="1">
    <citation type="submission" date="2017-06" db="EMBL/GenBank/DDBJ databases">
        <title>Sequencing and comparative analysis of myxobacterial genomes.</title>
        <authorList>
            <person name="Rupp O."/>
            <person name="Goesmann A."/>
            <person name="Sogaard-Andersen L."/>
        </authorList>
    </citation>
    <scope>NUCLEOTIDE SEQUENCE [LARGE SCALE GENOMIC DNA]</scope>
    <source>
        <strain evidence="3 4">DSM 52655</strain>
    </source>
</reference>
<dbReference type="InterPro" id="IPR046277">
    <property type="entry name" value="DUF6310"/>
</dbReference>
<sequence>MEPVQQESRIGKADLDRARALLFRARHDLEPRQVVRGAEGLAQAGRARRFVGAPSRVGPLLVGLVLLWPSSTAGPEFDSRPSWVDAQREFEALLRDVSEASQQLVVELEAQPRAAKAPARHPSPQKQPETALSEEDDTRCKPIPLPRHLGGHDPHNECADKMPNNSFPGGDVYVNGREFG</sequence>